<proteinExistence type="predicted"/>
<name>A0ABT6ZS07_9ACTN</name>
<protein>
    <submittedName>
        <fullName evidence="1">DUF5707 domain-containing protein</fullName>
    </submittedName>
</protein>
<evidence type="ECO:0000313" key="2">
    <source>
        <dbReference type="Proteomes" id="UP001214441"/>
    </source>
</evidence>
<dbReference type="Pfam" id="PF18968">
    <property type="entry name" value="DUF5707"/>
    <property type="match status" value="1"/>
</dbReference>
<dbReference type="RefSeq" id="WP_274044433.1">
    <property type="nucleotide sequence ID" value="NZ_JANCPR020000006.1"/>
</dbReference>
<evidence type="ECO:0000313" key="1">
    <source>
        <dbReference type="EMBL" id="MDJ1131855.1"/>
    </source>
</evidence>
<dbReference type="EMBL" id="JANCPR020000006">
    <property type="protein sequence ID" value="MDJ1131855.1"/>
    <property type="molecule type" value="Genomic_DNA"/>
</dbReference>
<dbReference type="Proteomes" id="UP001214441">
    <property type="component" value="Unassembled WGS sequence"/>
</dbReference>
<keyword evidence="2" id="KW-1185">Reference proteome</keyword>
<gene>
    <name evidence="1" type="ORF">NMN56_007775</name>
</gene>
<organism evidence="1 2">
    <name type="scientific">Streptomyces iconiensis</name>
    <dbReference type="NCBI Taxonomy" id="1384038"/>
    <lineage>
        <taxon>Bacteria</taxon>
        <taxon>Bacillati</taxon>
        <taxon>Actinomycetota</taxon>
        <taxon>Actinomycetes</taxon>
        <taxon>Kitasatosporales</taxon>
        <taxon>Streptomycetaceae</taxon>
        <taxon>Streptomyces</taxon>
    </lineage>
</organism>
<accession>A0ABT6ZS07</accession>
<reference evidence="1 2" key="1">
    <citation type="submission" date="2023-05" db="EMBL/GenBank/DDBJ databases">
        <title>Streptantibioticus silvisoli sp. nov., acidotolerant actinomycetes 1 from pine litter.</title>
        <authorList>
            <person name="Swiecimska M."/>
            <person name="Golinska P."/>
            <person name="Sangal V."/>
            <person name="Wachnowicz B."/>
            <person name="Goodfellow M."/>
        </authorList>
    </citation>
    <scope>NUCLEOTIDE SEQUENCE [LARGE SCALE GENOMIC DNA]</scope>
    <source>
        <strain evidence="1 2">DSM 42109</strain>
    </source>
</reference>
<sequence length="149" mass="15379">MSKRIVVPSLIGAVVIGGLAIGGVASATASSEPTIENGSARYAAPTADTDGSLTYTAKVTDDSGIRNLKVLAWPKSSDLKPTAKEMATAERATCKKSTTETSECTYTLKVTPKEAADLPKGTWHISALATAKDGDTAFAPDAATFTVTR</sequence>
<dbReference type="InterPro" id="IPR043761">
    <property type="entry name" value="DUF5707"/>
</dbReference>
<comment type="caution">
    <text evidence="1">The sequence shown here is derived from an EMBL/GenBank/DDBJ whole genome shotgun (WGS) entry which is preliminary data.</text>
</comment>